<dbReference type="PANTHER" id="PTHR36735">
    <property type="entry name" value="TRANSMEMBRANE PROTEIN"/>
    <property type="match status" value="1"/>
</dbReference>
<feature type="transmembrane region" description="Helical" evidence="2">
    <location>
        <begin position="96"/>
        <end position="124"/>
    </location>
</feature>
<sequence>MVATSITLSPPTIPSIFCLRPRTYLNSHNSSLSITSALCFPANISPRRTHLRVPLKSTKIWRTAAAAAEDSLPLEANPAGNSEQIVSTADGGFSTIISALLFLAFLGLCILTLGVIYIAVADFLQKREREKFEKDEAAKKKKGGKKGKVRARAGPRGFGQKVDNNTDDLDILDNF</sequence>
<accession>A0AA88V8H2</accession>
<keyword evidence="2" id="KW-0812">Transmembrane</keyword>
<evidence type="ECO:0000313" key="4">
    <source>
        <dbReference type="Proteomes" id="UP001188597"/>
    </source>
</evidence>
<gene>
    <name evidence="3" type="ORF">RJ639_019202</name>
</gene>
<dbReference type="PANTHER" id="PTHR36735:SF1">
    <property type="entry name" value="TRANSMEMBRANE PROTEIN"/>
    <property type="match status" value="1"/>
</dbReference>
<proteinExistence type="predicted"/>
<evidence type="ECO:0000313" key="3">
    <source>
        <dbReference type="EMBL" id="KAK3003694.1"/>
    </source>
</evidence>
<name>A0AA88V8H2_9ASTE</name>
<evidence type="ECO:0000256" key="1">
    <source>
        <dbReference type="SAM" id="MobiDB-lite"/>
    </source>
</evidence>
<dbReference type="Proteomes" id="UP001188597">
    <property type="component" value="Unassembled WGS sequence"/>
</dbReference>
<dbReference type="GO" id="GO:0009535">
    <property type="term" value="C:chloroplast thylakoid membrane"/>
    <property type="evidence" value="ECO:0007669"/>
    <property type="project" value="TreeGrafter"/>
</dbReference>
<feature type="compositionally biased region" description="Acidic residues" evidence="1">
    <location>
        <begin position="165"/>
        <end position="175"/>
    </location>
</feature>
<reference evidence="3" key="1">
    <citation type="submission" date="2022-12" db="EMBL/GenBank/DDBJ databases">
        <title>Draft genome assemblies for two species of Escallonia (Escalloniales).</title>
        <authorList>
            <person name="Chanderbali A."/>
            <person name="Dervinis C."/>
            <person name="Anghel I."/>
            <person name="Soltis D."/>
            <person name="Soltis P."/>
            <person name="Zapata F."/>
        </authorList>
    </citation>
    <scope>NUCLEOTIDE SEQUENCE</scope>
    <source>
        <strain evidence="3">UCBG64.0493</strain>
        <tissue evidence="3">Leaf</tissue>
    </source>
</reference>
<dbReference type="AlphaFoldDB" id="A0AA88V8H2"/>
<organism evidence="3 4">
    <name type="scientific">Escallonia herrerae</name>
    <dbReference type="NCBI Taxonomy" id="1293975"/>
    <lineage>
        <taxon>Eukaryota</taxon>
        <taxon>Viridiplantae</taxon>
        <taxon>Streptophyta</taxon>
        <taxon>Embryophyta</taxon>
        <taxon>Tracheophyta</taxon>
        <taxon>Spermatophyta</taxon>
        <taxon>Magnoliopsida</taxon>
        <taxon>eudicotyledons</taxon>
        <taxon>Gunneridae</taxon>
        <taxon>Pentapetalae</taxon>
        <taxon>asterids</taxon>
        <taxon>campanulids</taxon>
        <taxon>Escalloniales</taxon>
        <taxon>Escalloniaceae</taxon>
        <taxon>Escallonia</taxon>
    </lineage>
</organism>
<protein>
    <submittedName>
        <fullName evidence="3">Uncharacterized protein</fullName>
    </submittedName>
</protein>
<dbReference type="EMBL" id="JAVXUP010002376">
    <property type="protein sequence ID" value="KAK3003694.1"/>
    <property type="molecule type" value="Genomic_DNA"/>
</dbReference>
<keyword evidence="4" id="KW-1185">Reference proteome</keyword>
<keyword evidence="2" id="KW-1133">Transmembrane helix</keyword>
<comment type="caution">
    <text evidence="3">The sequence shown here is derived from an EMBL/GenBank/DDBJ whole genome shotgun (WGS) entry which is preliminary data.</text>
</comment>
<feature type="region of interest" description="Disordered" evidence="1">
    <location>
        <begin position="132"/>
        <end position="175"/>
    </location>
</feature>
<feature type="compositionally biased region" description="Basic residues" evidence="1">
    <location>
        <begin position="139"/>
        <end position="153"/>
    </location>
</feature>
<keyword evidence="2" id="KW-0472">Membrane</keyword>
<evidence type="ECO:0000256" key="2">
    <source>
        <dbReference type="SAM" id="Phobius"/>
    </source>
</evidence>